<reference evidence="1" key="1">
    <citation type="submission" date="2023-03" db="EMBL/GenBank/DDBJ databases">
        <authorList>
            <person name="Shen W."/>
            <person name="Cai J."/>
        </authorList>
    </citation>
    <scope>NUCLEOTIDE SEQUENCE</scope>
    <source>
        <strain evidence="1">P33-2</strain>
    </source>
</reference>
<dbReference type="AlphaFoldDB" id="A0AAW8RXW1"/>
<name>A0AAW8RXW1_ENTAV</name>
<proteinExistence type="predicted"/>
<gene>
    <name evidence="1" type="ORF">P7D43_20720</name>
</gene>
<organism evidence="1 2">
    <name type="scientific">Enterococcus avium</name>
    <name type="common">Streptococcus avium</name>
    <dbReference type="NCBI Taxonomy" id="33945"/>
    <lineage>
        <taxon>Bacteria</taxon>
        <taxon>Bacillati</taxon>
        <taxon>Bacillota</taxon>
        <taxon>Bacilli</taxon>
        <taxon>Lactobacillales</taxon>
        <taxon>Enterococcaceae</taxon>
        <taxon>Enterococcus</taxon>
    </lineage>
</organism>
<accession>A0AAW8RXW1</accession>
<evidence type="ECO:0000313" key="1">
    <source>
        <dbReference type="EMBL" id="MDT2404797.1"/>
    </source>
</evidence>
<dbReference type="EMBL" id="JARPWH010000135">
    <property type="protein sequence ID" value="MDT2404797.1"/>
    <property type="molecule type" value="Genomic_DNA"/>
</dbReference>
<protein>
    <recommendedName>
        <fullName evidence="3">XRE family transcriptional regulator</fullName>
    </recommendedName>
</protein>
<dbReference type="Proteomes" id="UP001260773">
    <property type="component" value="Unassembled WGS sequence"/>
</dbReference>
<sequence length="82" mass="9124">MSENDKEKKDKLFADQKKIEWLLFKYDANPADIAKNTTITSGAASNLKNGKSSIESMRFNNAASLTKYADELIEKMGIASFS</sequence>
<dbReference type="RefSeq" id="WP_311817014.1">
    <property type="nucleotide sequence ID" value="NZ_JARPWD010000127.1"/>
</dbReference>
<evidence type="ECO:0008006" key="3">
    <source>
        <dbReference type="Google" id="ProtNLM"/>
    </source>
</evidence>
<evidence type="ECO:0000313" key="2">
    <source>
        <dbReference type="Proteomes" id="UP001260773"/>
    </source>
</evidence>
<comment type="caution">
    <text evidence="1">The sequence shown here is derived from an EMBL/GenBank/DDBJ whole genome shotgun (WGS) entry which is preliminary data.</text>
</comment>